<keyword evidence="5" id="KW-0472">Membrane</keyword>
<organism evidence="7 8">
    <name type="scientific">Cotesia glomerata</name>
    <name type="common">Lepidopteran parasitic wasp</name>
    <name type="synonym">Apanteles glomeratus</name>
    <dbReference type="NCBI Taxonomy" id="32391"/>
    <lineage>
        <taxon>Eukaryota</taxon>
        <taxon>Metazoa</taxon>
        <taxon>Ecdysozoa</taxon>
        <taxon>Arthropoda</taxon>
        <taxon>Hexapoda</taxon>
        <taxon>Insecta</taxon>
        <taxon>Pterygota</taxon>
        <taxon>Neoptera</taxon>
        <taxon>Endopterygota</taxon>
        <taxon>Hymenoptera</taxon>
        <taxon>Apocrita</taxon>
        <taxon>Ichneumonoidea</taxon>
        <taxon>Braconidae</taxon>
        <taxon>Microgastrinae</taxon>
        <taxon>Cotesia</taxon>
    </lineage>
</organism>
<dbReference type="GO" id="GO:0016887">
    <property type="term" value="F:ATP hydrolysis activity"/>
    <property type="evidence" value="ECO:0007669"/>
    <property type="project" value="InterPro"/>
</dbReference>
<reference evidence="7 8" key="1">
    <citation type="journal article" date="2021" name="J. Hered.">
        <title>A chromosome-level genome assembly of the parasitoid wasp, Cotesia glomerata (Hymenoptera: Braconidae).</title>
        <authorList>
            <person name="Pinto B.J."/>
            <person name="Weis J.J."/>
            <person name="Gamble T."/>
            <person name="Ode P.J."/>
            <person name="Paul R."/>
            <person name="Zaspel J.M."/>
        </authorList>
    </citation>
    <scope>NUCLEOTIDE SEQUENCE [LARGE SCALE GENOMIC DNA]</scope>
    <source>
        <strain evidence="7">CgM1</strain>
    </source>
</reference>
<keyword evidence="8" id="KW-1185">Reference proteome</keyword>
<comment type="caution">
    <text evidence="7">The sequence shown here is derived from an EMBL/GenBank/DDBJ whole genome shotgun (WGS) entry which is preliminary data.</text>
</comment>
<evidence type="ECO:0000256" key="5">
    <source>
        <dbReference type="ARBA" id="ARBA00023136"/>
    </source>
</evidence>
<dbReference type="InterPro" id="IPR027417">
    <property type="entry name" value="P-loop_NTPase"/>
</dbReference>
<dbReference type="GO" id="GO:0016020">
    <property type="term" value="C:membrane"/>
    <property type="evidence" value="ECO:0007669"/>
    <property type="project" value="InterPro"/>
</dbReference>
<proteinExistence type="predicted"/>
<dbReference type="PANTHER" id="PTHR24223:SF448">
    <property type="entry name" value="FI20146P1-RELATED"/>
    <property type="match status" value="1"/>
</dbReference>
<dbReference type="Proteomes" id="UP000826195">
    <property type="component" value="Unassembled WGS sequence"/>
</dbReference>
<dbReference type="PANTHER" id="PTHR24223">
    <property type="entry name" value="ATP-BINDING CASSETTE SUB-FAMILY C"/>
    <property type="match status" value="1"/>
</dbReference>
<keyword evidence="3" id="KW-0067">ATP-binding</keyword>
<feature type="domain" description="ABC transporter" evidence="6">
    <location>
        <begin position="136"/>
        <end position="274"/>
    </location>
</feature>
<gene>
    <name evidence="7" type="ORF">KQX54_000764</name>
</gene>
<evidence type="ECO:0000313" key="7">
    <source>
        <dbReference type="EMBL" id="KAH0544122.1"/>
    </source>
</evidence>
<keyword evidence="1" id="KW-0812">Transmembrane</keyword>
<evidence type="ECO:0000256" key="1">
    <source>
        <dbReference type="ARBA" id="ARBA00022692"/>
    </source>
</evidence>
<dbReference type="EMBL" id="JAHXZJ010002241">
    <property type="protein sequence ID" value="KAH0544122.1"/>
    <property type="molecule type" value="Genomic_DNA"/>
</dbReference>
<dbReference type="Gene3D" id="1.20.1560.10">
    <property type="entry name" value="ABC transporter type 1, transmembrane domain"/>
    <property type="match status" value="1"/>
</dbReference>
<dbReference type="AlphaFoldDB" id="A0AAV7I5S3"/>
<protein>
    <recommendedName>
        <fullName evidence="6">ABC transporter domain-containing protein</fullName>
    </recommendedName>
</protein>
<evidence type="ECO:0000256" key="4">
    <source>
        <dbReference type="ARBA" id="ARBA00022989"/>
    </source>
</evidence>
<evidence type="ECO:0000256" key="2">
    <source>
        <dbReference type="ARBA" id="ARBA00022741"/>
    </source>
</evidence>
<dbReference type="GO" id="GO:0042626">
    <property type="term" value="F:ATPase-coupled transmembrane transporter activity"/>
    <property type="evidence" value="ECO:0007669"/>
    <property type="project" value="TreeGrafter"/>
</dbReference>
<dbReference type="GO" id="GO:0005524">
    <property type="term" value="F:ATP binding"/>
    <property type="evidence" value="ECO:0007669"/>
    <property type="project" value="UniProtKB-KW"/>
</dbReference>
<dbReference type="InterPro" id="IPR050173">
    <property type="entry name" value="ABC_transporter_C-like"/>
</dbReference>
<sequence>MNDKIQPTAKTKFRLNHKRNRLKADEIDNLKIDTDLESIIFDNNYENWLDLDNEDTFKENNLDIKPGQFTAISYVYKSSDVGLAITQSIGLTGMFQWGMRQSAEVENQMTSVERVLEYTNIESESAIESLPKPPVLKNLNFTIEPREKIRTVGRTGVEKSSLISALFRLADIEGNIEIDGIDTGKIGLHDFRAKISIIPQEPFLFSGSLRRNFDPFEKYPDSILWSALEDVKLEEIGLETHFNKGGSNLSVEQQQLVYIARVIVRDNKILVLDEL</sequence>
<evidence type="ECO:0000313" key="8">
    <source>
        <dbReference type="Proteomes" id="UP000826195"/>
    </source>
</evidence>
<accession>A0AAV7I5S3</accession>
<dbReference type="SUPFAM" id="SSF52540">
    <property type="entry name" value="P-loop containing nucleoside triphosphate hydrolases"/>
    <property type="match status" value="1"/>
</dbReference>
<evidence type="ECO:0000256" key="3">
    <source>
        <dbReference type="ARBA" id="ARBA00022840"/>
    </source>
</evidence>
<name>A0AAV7I5S3_COTGL</name>
<keyword evidence="2" id="KW-0547">Nucleotide-binding</keyword>
<keyword evidence="4" id="KW-1133">Transmembrane helix</keyword>
<dbReference type="Pfam" id="PF00005">
    <property type="entry name" value="ABC_tran"/>
    <property type="match status" value="1"/>
</dbReference>
<dbReference type="InterPro" id="IPR036640">
    <property type="entry name" value="ABC1_TM_sf"/>
</dbReference>
<evidence type="ECO:0000259" key="6">
    <source>
        <dbReference type="Pfam" id="PF00005"/>
    </source>
</evidence>
<dbReference type="Gene3D" id="3.40.50.300">
    <property type="entry name" value="P-loop containing nucleotide triphosphate hydrolases"/>
    <property type="match status" value="1"/>
</dbReference>
<dbReference type="InterPro" id="IPR003439">
    <property type="entry name" value="ABC_transporter-like_ATP-bd"/>
</dbReference>